<feature type="transmembrane region" description="Helical" evidence="7">
    <location>
        <begin position="12"/>
        <end position="30"/>
    </location>
</feature>
<feature type="transmembrane region" description="Helical" evidence="7">
    <location>
        <begin position="106"/>
        <end position="124"/>
    </location>
</feature>
<dbReference type="HOGENOM" id="CLU_055068_5_1_6"/>
<reference evidence="9 10" key="1">
    <citation type="submission" date="2014-07" db="EMBL/GenBank/DDBJ databases">
        <title>Comparative analysis of Nitrosococcus oceani genome inventories of strains from Pacific and Atlantic gyres.</title>
        <authorList>
            <person name="Lim C.K."/>
            <person name="Wang L."/>
            <person name="Sayavedra-Soto L.A."/>
            <person name="Klotz M.G."/>
        </authorList>
    </citation>
    <scope>NUCLEOTIDE SEQUENCE [LARGE SCALE GENOMIC DNA]</scope>
    <source>
        <strain evidence="9 10">C-27</strain>
    </source>
</reference>
<feature type="transmembrane region" description="Helical" evidence="7">
    <location>
        <begin position="197"/>
        <end position="217"/>
    </location>
</feature>
<dbReference type="InterPro" id="IPR035952">
    <property type="entry name" value="Rhomboid-like_sf"/>
</dbReference>
<dbReference type="PANTHER" id="PTHR43731:SF14">
    <property type="entry name" value="PRESENILIN-ASSOCIATED RHOMBOID-LIKE PROTEIN, MITOCHONDRIAL"/>
    <property type="match status" value="1"/>
</dbReference>
<evidence type="ECO:0000256" key="2">
    <source>
        <dbReference type="ARBA" id="ARBA00009045"/>
    </source>
</evidence>
<sequence length="223" mass="24955">MFPIRNPSPTSTLPAMTISLIGICIAVFLWEHSLSSKEFTRAIYHFAVTPVFFLNKVALADSPIPIEFTLITSMFFHADTWHLASNLLFLWIFGKTIEDATGHARFIIFYFLCGIIAIMPYILLNPTSQNPIIGASGAISGVLGAYLRLFPHSRIIAIYLRGIYPTLGQVPAEWVLIFWYGLQLLYGISADADQTTVAWEVHLSGFAAGMLFVPLFYRTRKST</sequence>
<keyword evidence="3 7" id="KW-0812">Transmembrane</keyword>
<dbReference type="PANTHER" id="PTHR43731">
    <property type="entry name" value="RHOMBOID PROTEASE"/>
    <property type="match status" value="1"/>
</dbReference>
<feature type="transmembrane region" description="Helical" evidence="7">
    <location>
        <begin position="71"/>
        <end position="94"/>
    </location>
</feature>
<evidence type="ECO:0000259" key="8">
    <source>
        <dbReference type="Pfam" id="PF01694"/>
    </source>
</evidence>
<keyword evidence="9" id="KW-0645">Protease</keyword>
<dbReference type="GO" id="GO:0016020">
    <property type="term" value="C:membrane"/>
    <property type="evidence" value="ECO:0007669"/>
    <property type="project" value="UniProtKB-SubCell"/>
</dbReference>
<dbReference type="InterPro" id="IPR022764">
    <property type="entry name" value="Peptidase_S54_rhomboid_dom"/>
</dbReference>
<evidence type="ECO:0000256" key="7">
    <source>
        <dbReference type="SAM" id="Phobius"/>
    </source>
</evidence>
<dbReference type="GO" id="GO:0004252">
    <property type="term" value="F:serine-type endopeptidase activity"/>
    <property type="evidence" value="ECO:0007669"/>
    <property type="project" value="InterPro"/>
</dbReference>
<evidence type="ECO:0000256" key="5">
    <source>
        <dbReference type="ARBA" id="ARBA00022989"/>
    </source>
</evidence>
<keyword evidence="4" id="KW-0378">Hydrolase</keyword>
<dbReference type="EMBL" id="JPGN01000027">
    <property type="protein sequence ID" value="KFI20120.1"/>
    <property type="molecule type" value="Genomic_DNA"/>
</dbReference>
<dbReference type="InterPro" id="IPR050925">
    <property type="entry name" value="Rhomboid_protease_S54"/>
</dbReference>
<evidence type="ECO:0000256" key="4">
    <source>
        <dbReference type="ARBA" id="ARBA00022801"/>
    </source>
</evidence>
<comment type="similarity">
    <text evidence="2">Belongs to the peptidase S54 family.</text>
</comment>
<protein>
    <submittedName>
        <fullName evidence="9">Protease</fullName>
    </submittedName>
</protein>
<feature type="transmembrane region" description="Helical" evidence="7">
    <location>
        <begin position="162"/>
        <end position="182"/>
    </location>
</feature>
<comment type="subcellular location">
    <subcellularLocation>
        <location evidence="1">Membrane</location>
        <topology evidence="1">Multi-pass membrane protein</topology>
    </subcellularLocation>
</comment>
<keyword evidence="6 7" id="KW-0472">Membrane</keyword>
<dbReference type="AlphaFoldDB" id="A0A0E2Z8W5"/>
<feature type="transmembrane region" description="Helical" evidence="7">
    <location>
        <begin position="130"/>
        <end position="150"/>
    </location>
</feature>
<accession>A0A0E2Z8W5</accession>
<feature type="transmembrane region" description="Helical" evidence="7">
    <location>
        <begin position="42"/>
        <end position="59"/>
    </location>
</feature>
<proteinExistence type="inferred from homology"/>
<evidence type="ECO:0000256" key="3">
    <source>
        <dbReference type="ARBA" id="ARBA00022692"/>
    </source>
</evidence>
<dbReference type="SUPFAM" id="SSF144091">
    <property type="entry name" value="Rhomboid-like"/>
    <property type="match status" value="1"/>
</dbReference>
<evidence type="ECO:0000313" key="10">
    <source>
        <dbReference type="Proteomes" id="UP000028839"/>
    </source>
</evidence>
<evidence type="ECO:0000256" key="1">
    <source>
        <dbReference type="ARBA" id="ARBA00004141"/>
    </source>
</evidence>
<dbReference type="Proteomes" id="UP000028839">
    <property type="component" value="Unassembled WGS sequence"/>
</dbReference>
<dbReference type="Gene3D" id="1.20.1540.10">
    <property type="entry name" value="Rhomboid-like"/>
    <property type="match status" value="1"/>
</dbReference>
<name>A0A0E2Z8W5_9GAMM</name>
<organism evidence="9 10">
    <name type="scientific">Nitrosococcus oceani C-27</name>
    <dbReference type="NCBI Taxonomy" id="314279"/>
    <lineage>
        <taxon>Bacteria</taxon>
        <taxon>Pseudomonadati</taxon>
        <taxon>Pseudomonadota</taxon>
        <taxon>Gammaproteobacteria</taxon>
        <taxon>Chromatiales</taxon>
        <taxon>Chromatiaceae</taxon>
        <taxon>Nitrosococcus</taxon>
    </lineage>
</organism>
<gene>
    <name evidence="9" type="ORF">IB75_04665</name>
</gene>
<evidence type="ECO:0000256" key="6">
    <source>
        <dbReference type="ARBA" id="ARBA00023136"/>
    </source>
</evidence>
<keyword evidence="5 7" id="KW-1133">Transmembrane helix</keyword>
<comment type="caution">
    <text evidence="9">The sequence shown here is derived from an EMBL/GenBank/DDBJ whole genome shotgun (WGS) entry which is preliminary data.</text>
</comment>
<feature type="domain" description="Peptidase S54 rhomboid" evidence="8">
    <location>
        <begin position="69"/>
        <end position="217"/>
    </location>
</feature>
<dbReference type="OrthoDB" id="9814037at2"/>
<dbReference type="Pfam" id="PF01694">
    <property type="entry name" value="Rhomboid"/>
    <property type="match status" value="1"/>
</dbReference>
<evidence type="ECO:0000313" key="9">
    <source>
        <dbReference type="EMBL" id="KFI20120.1"/>
    </source>
</evidence>
<dbReference type="GO" id="GO:0006508">
    <property type="term" value="P:proteolysis"/>
    <property type="evidence" value="ECO:0007669"/>
    <property type="project" value="UniProtKB-KW"/>
</dbReference>